<reference evidence="6" key="1">
    <citation type="submission" date="2025-08" db="UniProtKB">
        <authorList>
            <consortium name="Ensembl"/>
        </authorList>
    </citation>
    <scope>IDENTIFICATION</scope>
</reference>
<keyword evidence="3" id="KW-0804">Transcription</keyword>
<organism evidence="6 7">
    <name type="scientific">Sciurus vulgaris</name>
    <name type="common">Eurasian red squirrel</name>
    <dbReference type="NCBI Taxonomy" id="55149"/>
    <lineage>
        <taxon>Eukaryota</taxon>
        <taxon>Metazoa</taxon>
        <taxon>Chordata</taxon>
        <taxon>Craniata</taxon>
        <taxon>Vertebrata</taxon>
        <taxon>Euteleostomi</taxon>
        <taxon>Mammalia</taxon>
        <taxon>Eutheria</taxon>
        <taxon>Euarchontoglires</taxon>
        <taxon>Glires</taxon>
        <taxon>Rodentia</taxon>
        <taxon>Sciuromorpha</taxon>
        <taxon>Sciuridae</taxon>
        <taxon>Sciurinae</taxon>
        <taxon>Sciurini</taxon>
        <taxon>Sciurus</taxon>
    </lineage>
</organism>
<evidence type="ECO:0000256" key="2">
    <source>
        <dbReference type="ARBA" id="ARBA00023015"/>
    </source>
</evidence>
<evidence type="ECO:0000259" key="5">
    <source>
        <dbReference type="Pfam" id="PF15791"/>
    </source>
</evidence>
<dbReference type="AlphaFoldDB" id="A0A8D2D522"/>
<accession>A0A8D2D522</accession>
<name>A0A8D2D522_SCIVU</name>
<dbReference type="InterPro" id="IPR031577">
    <property type="entry name" value="DMRT-C1/C2_C"/>
</dbReference>
<sequence>MAAAPRSHLHVKKLSLEAGIPAGKENSMTPPEARPFTPPQEVPNASDQASVSAALEWQRKLEAAEALLALKNSSWDPPESISLHQPCSPPAPAGDRGLQPPSPPLRPRPASSVSLPIGHLGCISLLT</sequence>
<feature type="compositionally biased region" description="Pro residues" evidence="4">
    <location>
        <begin position="32"/>
        <end position="41"/>
    </location>
</feature>
<evidence type="ECO:0000256" key="1">
    <source>
        <dbReference type="ARBA" id="ARBA00006834"/>
    </source>
</evidence>
<feature type="region of interest" description="Disordered" evidence="4">
    <location>
        <begin position="1"/>
        <end position="52"/>
    </location>
</feature>
<proteinExistence type="inferred from homology"/>
<dbReference type="Pfam" id="PF15791">
    <property type="entry name" value="DMRT-like"/>
    <property type="match status" value="1"/>
</dbReference>
<evidence type="ECO:0000256" key="4">
    <source>
        <dbReference type="SAM" id="MobiDB-lite"/>
    </source>
</evidence>
<dbReference type="Ensembl" id="ENSSVLT00005021537.1">
    <property type="protein sequence ID" value="ENSSVLP00005019332.1"/>
    <property type="gene ID" value="ENSSVLG00005015457.1"/>
</dbReference>
<reference evidence="6" key="2">
    <citation type="submission" date="2025-09" db="UniProtKB">
        <authorList>
            <consortium name="Ensembl"/>
        </authorList>
    </citation>
    <scope>IDENTIFICATION</scope>
</reference>
<dbReference type="GeneTree" id="ENSGT00940000165171"/>
<comment type="similarity">
    <text evidence="1">Belongs to the DMRT family.</text>
</comment>
<evidence type="ECO:0000256" key="3">
    <source>
        <dbReference type="ARBA" id="ARBA00023163"/>
    </source>
</evidence>
<keyword evidence="7" id="KW-1185">Reference proteome</keyword>
<feature type="region of interest" description="Disordered" evidence="4">
    <location>
        <begin position="74"/>
        <end position="116"/>
    </location>
</feature>
<protein>
    <recommendedName>
        <fullName evidence="5">Doublesex- and mab-3-related transcription factor C1/C2 C-terminal domain-containing protein</fullName>
    </recommendedName>
</protein>
<evidence type="ECO:0000313" key="7">
    <source>
        <dbReference type="Proteomes" id="UP000694564"/>
    </source>
</evidence>
<feature type="domain" description="Doublesex- and mab-3-related transcription factor C1/C2 C-terminal" evidence="5">
    <location>
        <begin position="41"/>
        <end position="126"/>
    </location>
</feature>
<dbReference type="Proteomes" id="UP000694564">
    <property type="component" value="Chromosome X"/>
</dbReference>
<keyword evidence="2" id="KW-0805">Transcription regulation</keyword>
<evidence type="ECO:0000313" key="6">
    <source>
        <dbReference type="Ensembl" id="ENSSVLP00005019332.1"/>
    </source>
</evidence>